<gene>
    <name evidence="3" type="ORF">OA86_01575</name>
</gene>
<proteinExistence type="inferred from homology"/>
<evidence type="ECO:0000259" key="2">
    <source>
        <dbReference type="Pfam" id="PF08327"/>
    </source>
</evidence>
<dbReference type="OrthoDB" id="2355173at2"/>
<feature type="domain" description="Activator of Hsp90 ATPase homologue 1/2-like C-terminal" evidence="2">
    <location>
        <begin position="11"/>
        <end position="81"/>
    </location>
</feature>
<comment type="caution">
    <text evidence="3">The sequence shown here is derived from an EMBL/GenBank/DDBJ whole genome shotgun (WGS) entry which is preliminary data.</text>
</comment>
<dbReference type="EMBL" id="JSYL01000001">
    <property type="protein sequence ID" value="KIA90598.1"/>
    <property type="molecule type" value="Genomic_DNA"/>
</dbReference>
<dbReference type="RefSeq" id="WP_039347747.1">
    <property type="nucleotide sequence ID" value="NZ_FOLA01000001.1"/>
</dbReference>
<evidence type="ECO:0000313" key="4">
    <source>
        <dbReference type="Proteomes" id="UP000031473"/>
    </source>
</evidence>
<name>A0A0C1FFM5_9FLAO</name>
<dbReference type="SUPFAM" id="SSF55961">
    <property type="entry name" value="Bet v1-like"/>
    <property type="match status" value="1"/>
</dbReference>
<sequence length="147" mass="17168">METLNYEIIINAPVQKVWDILWNEKTYPEWTKFFMEGSQLKTDWKIGGKTYFLDTKGNGMVSTIKSLNEPHEIIFSHLGMIKDGVEDIKSQAVVDWSGMEEKYFLRAINENTTELRAITHTEKNYEEFMNNSFNKGFEIVKDLAEKS</sequence>
<dbReference type="InterPro" id="IPR023393">
    <property type="entry name" value="START-like_dom_sf"/>
</dbReference>
<dbReference type="AlphaFoldDB" id="A0A0C1FFM5"/>
<accession>A0A0C1FFM5</accession>
<dbReference type="Pfam" id="PF08327">
    <property type="entry name" value="AHSA1"/>
    <property type="match status" value="1"/>
</dbReference>
<dbReference type="Gene3D" id="3.30.530.20">
    <property type="match status" value="1"/>
</dbReference>
<protein>
    <submittedName>
        <fullName evidence="3">ATPase</fullName>
    </submittedName>
</protein>
<evidence type="ECO:0000256" key="1">
    <source>
        <dbReference type="ARBA" id="ARBA00006817"/>
    </source>
</evidence>
<comment type="similarity">
    <text evidence="1">Belongs to the AHA1 family.</text>
</comment>
<organism evidence="3 4">
    <name type="scientific">Kaistella jeonii</name>
    <dbReference type="NCBI Taxonomy" id="266749"/>
    <lineage>
        <taxon>Bacteria</taxon>
        <taxon>Pseudomonadati</taxon>
        <taxon>Bacteroidota</taxon>
        <taxon>Flavobacteriia</taxon>
        <taxon>Flavobacteriales</taxon>
        <taxon>Weeksellaceae</taxon>
        <taxon>Chryseobacterium group</taxon>
        <taxon>Kaistella</taxon>
    </lineage>
</organism>
<dbReference type="InterPro" id="IPR013538">
    <property type="entry name" value="ASHA1/2-like_C"/>
</dbReference>
<dbReference type="STRING" id="266749.SAMN05421876_101209"/>
<evidence type="ECO:0000313" key="3">
    <source>
        <dbReference type="EMBL" id="KIA90598.1"/>
    </source>
</evidence>
<dbReference type="Proteomes" id="UP000031473">
    <property type="component" value="Unassembled WGS sequence"/>
</dbReference>
<dbReference type="CDD" id="cd07814">
    <property type="entry name" value="SRPBCC_CalC_Aha1-like"/>
    <property type="match status" value="1"/>
</dbReference>
<reference evidence="3 4" key="1">
    <citation type="submission" date="2014-10" db="EMBL/GenBank/DDBJ databases">
        <title>Kaistella jeonii genome.</title>
        <authorList>
            <person name="Clayton J.T."/>
            <person name="Newman J.D."/>
        </authorList>
    </citation>
    <scope>NUCLEOTIDE SEQUENCE [LARGE SCALE GENOMIC DNA]</scope>
    <source>
        <strain evidence="3 4">DSM 17048</strain>
    </source>
</reference>
<keyword evidence="4" id="KW-1185">Reference proteome</keyword>